<accession>A0A4C1YJY1</accession>
<feature type="region of interest" description="Disordered" evidence="1">
    <location>
        <begin position="101"/>
        <end position="138"/>
    </location>
</feature>
<dbReference type="AlphaFoldDB" id="A0A4C1YJY1"/>
<evidence type="ECO:0000313" key="3">
    <source>
        <dbReference type="Proteomes" id="UP000299102"/>
    </source>
</evidence>
<feature type="compositionally biased region" description="Basic and acidic residues" evidence="1">
    <location>
        <begin position="119"/>
        <end position="138"/>
    </location>
</feature>
<evidence type="ECO:0000313" key="2">
    <source>
        <dbReference type="EMBL" id="GBP74697.1"/>
    </source>
</evidence>
<proteinExistence type="predicted"/>
<name>A0A4C1YJY1_EUMVA</name>
<dbReference type="EMBL" id="BGZK01001218">
    <property type="protein sequence ID" value="GBP74697.1"/>
    <property type="molecule type" value="Genomic_DNA"/>
</dbReference>
<reference evidence="2 3" key="1">
    <citation type="journal article" date="2019" name="Commun. Biol.">
        <title>The bagworm genome reveals a unique fibroin gene that provides high tensile strength.</title>
        <authorList>
            <person name="Kono N."/>
            <person name="Nakamura H."/>
            <person name="Ohtoshi R."/>
            <person name="Tomita M."/>
            <person name="Numata K."/>
            <person name="Arakawa K."/>
        </authorList>
    </citation>
    <scope>NUCLEOTIDE SEQUENCE [LARGE SCALE GENOMIC DNA]</scope>
</reference>
<sequence>MVAKFGLWLSEITVFGWLSEANGPRNGQTLGTFREIFSYIHHLHSKRTPLSSATALHNPLLIVVFCLRAKIIPQRIHRITYGSRRSLRQCDAAKKMGQPCKTEASLGHSEPTAELLTLRPERIENEKRPRSMPKWEHD</sequence>
<gene>
    <name evidence="2" type="ORF">EVAR_58963_1</name>
</gene>
<keyword evidence="3" id="KW-1185">Reference proteome</keyword>
<comment type="caution">
    <text evidence="2">The sequence shown here is derived from an EMBL/GenBank/DDBJ whole genome shotgun (WGS) entry which is preliminary data.</text>
</comment>
<organism evidence="2 3">
    <name type="scientific">Eumeta variegata</name>
    <name type="common">Bagworm moth</name>
    <name type="synonym">Eumeta japonica</name>
    <dbReference type="NCBI Taxonomy" id="151549"/>
    <lineage>
        <taxon>Eukaryota</taxon>
        <taxon>Metazoa</taxon>
        <taxon>Ecdysozoa</taxon>
        <taxon>Arthropoda</taxon>
        <taxon>Hexapoda</taxon>
        <taxon>Insecta</taxon>
        <taxon>Pterygota</taxon>
        <taxon>Neoptera</taxon>
        <taxon>Endopterygota</taxon>
        <taxon>Lepidoptera</taxon>
        <taxon>Glossata</taxon>
        <taxon>Ditrysia</taxon>
        <taxon>Tineoidea</taxon>
        <taxon>Psychidae</taxon>
        <taxon>Oiketicinae</taxon>
        <taxon>Eumeta</taxon>
    </lineage>
</organism>
<protein>
    <submittedName>
        <fullName evidence="2">Uncharacterized protein</fullName>
    </submittedName>
</protein>
<evidence type="ECO:0000256" key="1">
    <source>
        <dbReference type="SAM" id="MobiDB-lite"/>
    </source>
</evidence>
<dbReference type="Proteomes" id="UP000299102">
    <property type="component" value="Unassembled WGS sequence"/>
</dbReference>